<protein>
    <submittedName>
        <fullName evidence="1">Uncharacterized protein</fullName>
    </submittedName>
</protein>
<evidence type="ECO:0000313" key="1">
    <source>
        <dbReference type="EMBL" id="KAK5624352.1"/>
    </source>
</evidence>
<sequence>MVSLRHHSPAAHGPEVFELGGKTAVRDVKSRIFLEDPTRFDRLEGRLASWLVIRHNQDGWARSKLRPPDHEQREAYEASGLWEIGHDMVFDLYMEFVIEDGSRRPVRVPALQLSFEPAPVMAC</sequence>
<keyword evidence="2" id="KW-1185">Reference proteome</keyword>
<dbReference type="AlphaFoldDB" id="A0AAN7Z0C5"/>
<organism evidence="1 2">
    <name type="scientific">Xylaria bambusicola</name>
    <dbReference type="NCBI Taxonomy" id="326684"/>
    <lineage>
        <taxon>Eukaryota</taxon>
        <taxon>Fungi</taxon>
        <taxon>Dikarya</taxon>
        <taxon>Ascomycota</taxon>
        <taxon>Pezizomycotina</taxon>
        <taxon>Sordariomycetes</taxon>
        <taxon>Xylariomycetidae</taxon>
        <taxon>Xylariales</taxon>
        <taxon>Xylariaceae</taxon>
        <taxon>Xylaria</taxon>
    </lineage>
</organism>
<dbReference type="Proteomes" id="UP001305414">
    <property type="component" value="Unassembled WGS sequence"/>
</dbReference>
<proteinExistence type="predicted"/>
<dbReference type="EMBL" id="JAWHQM010000001">
    <property type="protein sequence ID" value="KAK5624352.1"/>
    <property type="molecule type" value="Genomic_DNA"/>
</dbReference>
<comment type="caution">
    <text evidence="1">The sequence shown here is derived from an EMBL/GenBank/DDBJ whole genome shotgun (WGS) entry which is preliminary data.</text>
</comment>
<gene>
    <name evidence="1" type="ORF">RRF57_000068</name>
</gene>
<name>A0AAN7Z0C5_9PEZI</name>
<accession>A0AAN7Z0C5</accession>
<evidence type="ECO:0000313" key="2">
    <source>
        <dbReference type="Proteomes" id="UP001305414"/>
    </source>
</evidence>
<reference evidence="1 2" key="1">
    <citation type="submission" date="2023-10" db="EMBL/GenBank/DDBJ databases">
        <title>Draft genome sequence of Xylaria bambusicola isolate GMP-LS, the root and basal stem rot pathogen of sugarcane in Indonesia.</title>
        <authorList>
            <person name="Selvaraj P."/>
            <person name="Muralishankar V."/>
            <person name="Muruganantham S."/>
            <person name="Sp S."/>
            <person name="Haryani S."/>
            <person name="Lau K.J.X."/>
            <person name="Naqvi N.I."/>
        </authorList>
    </citation>
    <scope>NUCLEOTIDE SEQUENCE [LARGE SCALE GENOMIC DNA]</scope>
    <source>
        <strain evidence="1">GMP-LS</strain>
    </source>
</reference>